<proteinExistence type="predicted"/>
<gene>
    <name evidence="1" type="ORF">SERLADRAFT_459381</name>
</gene>
<dbReference type="Proteomes" id="UP000008064">
    <property type="component" value="Unassembled WGS sequence"/>
</dbReference>
<dbReference type="HOGENOM" id="CLU_2997875_0_0_1"/>
<evidence type="ECO:0000313" key="1">
    <source>
        <dbReference type="EMBL" id="EGO28689.1"/>
    </source>
</evidence>
<accession>F8NJV3</accession>
<sequence length="57" mass="6628">MHAVDVRMRRRGTWPRNIRDHLSISATLHSNSDIIMKPHFGIILRCTLQACRFALIT</sequence>
<organism>
    <name type="scientific">Serpula lacrymans var. lacrymans (strain S7.9)</name>
    <name type="common">Dry rot fungus</name>
    <dbReference type="NCBI Taxonomy" id="578457"/>
    <lineage>
        <taxon>Eukaryota</taxon>
        <taxon>Fungi</taxon>
        <taxon>Dikarya</taxon>
        <taxon>Basidiomycota</taxon>
        <taxon>Agaricomycotina</taxon>
        <taxon>Agaricomycetes</taxon>
        <taxon>Agaricomycetidae</taxon>
        <taxon>Boletales</taxon>
        <taxon>Coniophorineae</taxon>
        <taxon>Serpulaceae</taxon>
        <taxon>Serpula</taxon>
    </lineage>
</organism>
<dbReference type="AlphaFoldDB" id="F8NJV3"/>
<dbReference type="GeneID" id="18817880"/>
<protein>
    <submittedName>
        <fullName evidence="1">Uncharacterized protein</fullName>
    </submittedName>
</protein>
<dbReference type="KEGG" id="sla:SERLADRAFT_459381"/>
<reference evidence="1" key="1">
    <citation type="submission" date="2011-04" db="EMBL/GenBank/DDBJ databases">
        <title>Evolution of plant cell wall degrading machinery underlies the functional diversity of forest fungi.</title>
        <authorList>
            <consortium name="US DOE Joint Genome Institute (JGI-PGF)"/>
            <person name="Eastwood D.C."/>
            <person name="Floudas D."/>
            <person name="Binder M."/>
            <person name="Majcherczyk A."/>
            <person name="Schneider P."/>
            <person name="Aerts A."/>
            <person name="Asiegbu F.O."/>
            <person name="Baker S.E."/>
            <person name="Barry K."/>
            <person name="Bendiksby M."/>
            <person name="Blumentritt M."/>
            <person name="Coutinho P.M."/>
            <person name="Cullen D."/>
            <person name="Cullen D."/>
            <person name="Gathman A."/>
            <person name="Goodell B."/>
            <person name="Henrissat B."/>
            <person name="Ihrmark K."/>
            <person name="Kauserud H."/>
            <person name="Kohler A."/>
            <person name="LaButti K."/>
            <person name="Lapidus A."/>
            <person name="Lavin J.L."/>
            <person name="Lee Y.-H."/>
            <person name="Lindquist E."/>
            <person name="Lilly W."/>
            <person name="Lucas S."/>
            <person name="Morin E."/>
            <person name="Murat C."/>
            <person name="Oguiza J.A."/>
            <person name="Park J."/>
            <person name="Pisabarro A.G."/>
            <person name="Riley R."/>
            <person name="Rosling A."/>
            <person name="Salamov A."/>
            <person name="Schmidt O."/>
            <person name="Schmutz J."/>
            <person name="Skrede I."/>
            <person name="Stenlid J."/>
            <person name="Wiebenga A."/>
            <person name="Xie X."/>
            <person name="Kues U."/>
            <person name="Hibbett D.S."/>
            <person name="Hoffmeister D."/>
            <person name="Hogberg N."/>
            <person name="Martin F."/>
            <person name="Grigoriev I.V."/>
            <person name="Watkinson S.C."/>
        </authorList>
    </citation>
    <scope>NUCLEOTIDE SEQUENCE</scope>
    <source>
        <strain evidence="1">S7.9</strain>
    </source>
</reference>
<dbReference type="EMBL" id="GL945430">
    <property type="protein sequence ID" value="EGO28689.1"/>
    <property type="molecule type" value="Genomic_DNA"/>
</dbReference>
<dbReference type="RefSeq" id="XP_007314888.1">
    <property type="nucleotide sequence ID" value="XM_007314826.1"/>
</dbReference>
<name>F8NJV3_SERL9</name>